<dbReference type="KEGG" id="vg:29126206"/>
<protein>
    <submittedName>
        <fullName evidence="1">Uncharacterized protein</fullName>
    </submittedName>
</protein>
<accession>A0A143FPG8</accession>
<dbReference type="OrthoDB" id="26317at10239"/>
<dbReference type="GeneID" id="29126206"/>
<name>A0A143FPG8_9CAUD</name>
<dbReference type="RefSeq" id="YP_009304004.1">
    <property type="nucleotide sequence ID" value="NC_031263.1"/>
</dbReference>
<dbReference type="Proteomes" id="UP000204422">
    <property type="component" value="Segment"/>
</dbReference>
<gene>
    <name evidence="1" type="primary">70</name>
    <name evidence="1" type="ORF">SEA_EVILGENIUS_70</name>
</gene>
<proteinExistence type="predicted"/>
<sequence>MTPTDRLREDIRNVVNHWLFHNGGSLTSLTDAIYDYILDTYGPPF</sequence>
<dbReference type="EMBL" id="KU985093">
    <property type="protein sequence ID" value="AMW64147.1"/>
    <property type="molecule type" value="Genomic_DNA"/>
</dbReference>
<reference evidence="1 2" key="1">
    <citation type="submission" date="2016-03" db="EMBL/GenBank/DDBJ databases">
        <authorList>
            <person name="Harris K.B."/>
            <person name="Belisle Haley C.R."/>
            <person name="Gagne E.R."/>
            <person name="Whitaker E."/>
            <person name="Adams J.H."/>
            <person name="Arnold E.O."/>
            <person name="Cookson J.L."/>
            <person name="Gross O.S."/>
            <person name="Hart A.J."/>
            <person name="Martin B.A."/>
            <person name="Pflugradt E.A."/>
            <person name="Pham D.H."/>
            <person name="Theriault M.E."/>
            <person name="Valentino S.M."/>
            <person name="Molloy S.D."/>
            <person name="Hutchison K.W."/>
            <person name="Bowman C.A."/>
            <person name="Russell D.A."/>
            <person name="Pope W.H."/>
            <person name="Jacobs-Sera D."/>
            <person name="Hendrix R.W."/>
            <person name="Hatfull G.F."/>
        </authorList>
    </citation>
    <scope>NUCLEOTIDE SEQUENCE [LARGE SCALE GENOMIC DNA]</scope>
</reference>
<evidence type="ECO:0000313" key="1">
    <source>
        <dbReference type="EMBL" id="AMW64147.1"/>
    </source>
</evidence>
<evidence type="ECO:0000313" key="2">
    <source>
        <dbReference type="Proteomes" id="UP000204422"/>
    </source>
</evidence>
<organism evidence="1 2">
    <name type="scientific">Mycobacterium phage EvilGenius</name>
    <dbReference type="NCBI Taxonomy" id="1821723"/>
    <lineage>
        <taxon>Viruses</taxon>
        <taxon>Duplodnaviria</taxon>
        <taxon>Heunggongvirae</taxon>
        <taxon>Uroviricota</taxon>
        <taxon>Caudoviricetes</taxon>
        <taxon>Turbidovirus</taxon>
        <taxon>Turbidovirus evilgenius</taxon>
    </lineage>
</organism>
<keyword evidence="2" id="KW-1185">Reference proteome</keyword>